<gene>
    <name evidence="3" type="ORF">UFOVP1332_40</name>
    <name evidence="2" type="ORF">UFOVP565_3</name>
</gene>
<feature type="coiled-coil region" evidence="1">
    <location>
        <begin position="7"/>
        <end position="34"/>
    </location>
</feature>
<evidence type="ECO:0000313" key="3">
    <source>
        <dbReference type="EMBL" id="CAB4199361.1"/>
    </source>
</evidence>
<evidence type="ECO:0000256" key="1">
    <source>
        <dbReference type="SAM" id="Coils"/>
    </source>
</evidence>
<dbReference type="EMBL" id="LR796545">
    <property type="protein sequence ID" value="CAB4150241.1"/>
    <property type="molecule type" value="Genomic_DNA"/>
</dbReference>
<evidence type="ECO:0000313" key="2">
    <source>
        <dbReference type="EMBL" id="CAB4150241.1"/>
    </source>
</evidence>
<organism evidence="3">
    <name type="scientific">uncultured Caudovirales phage</name>
    <dbReference type="NCBI Taxonomy" id="2100421"/>
    <lineage>
        <taxon>Viruses</taxon>
        <taxon>Duplodnaviria</taxon>
        <taxon>Heunggongvirae</taxon>
        <taxon>Uroviricota</taxon>
        <taxon>Caudoviricetes</taxon>
        <taxon>Peduoviridae</taxon>
        <taxon>Maltschvirus</taxon>
        <taxon>Maltschvirus maltsch</taxon>
    </lineage>
</organism>
<keyword evidence="1" id="KW-0175">Coiled coil</keyword>
<accession>A0A6J5RZM2</accession>
<name>A0A6J5RZM2_9CAUD</name>
<sequence length="67" mass="7829">MNDLRDIATLCKEIDCLTAQVDTLRKERDEARREVCYAEINGQYGKRYTLQDIAKIKGWDCFKNGEL</sequence>
<reference evidence="3" key="1">
    <citation type="submission" date="2020-05" db="EMBL/GenBank/DDBJ databases">
        <authorList>
            <person name="Chiriac C."/>
            <person name="Salcher M."/>
            <person name="Ghai R."/>
            <person name="Kavagutti S V."/>
        </authorList>
    </citation>
    <scope>NUCLEOTIDE SEQUENCE</scope>
</reference>
<protein>
    <submittedName>
        <fullName evidence="3">Uncharacterized protein</fullName>
    </submittedName>
</protein>
<dbReference type="EMBL" id="LR797279">
    <property type="protein sequence ID" value="CAB4199361.1"/>
    <property type="molecule type" value="Genomic_DNA"/>
</dbReference>
<proteinExistence type="predicted"/>